<dbReference type="Proteomes" id="UP001150942">
    <property type="component" value="Unassembled WGS sequence"/>
</dbReference>
<dbReference type="EMBL" id="JAPQKQ010000002">
    <property type="protein sequence ID" value="KAJ5209468.1"/>
    <property type="molecule type" value="Genomic_DNA"/>
</dbReference>
<gene>
    <name evidence="1" type="ORF">N7449_003847</name>
</gene>
<comment type="caution">
    <text evidence="1">The sequence shown here is derived from an EMBL/GenBank/DDBJ whole genome shotgun (WGS) entry which is preliminary data.</text>
</comment>
<evidence type="ECO:0000313" key="1">
    <source>
        <dbReference type="EMBL" id="KAJ5209468.1"/>
    </source>
</evidence>
<evidence type="ECO:0000313" key="2">
    <source>
        <dbReference type="Proteomes" id="UP001150942"/>
    </source>
</evidence>
<organism evidence="1 2">
    <name type="scientific">Penicillium cf. viridicatum</name>
    <dbReference type="NCBI Taxonomy" id="2972119"/>
    <lineage>
        <taxon>Eukaryota</taxon>
        <taxon>Fungi</taxon>
        <taxon>Dikarya</taxon>
        <taxon>Ascomycota</taxon>
        <taxon>Pezizomycotina</taxon>
        <taxon>Eurotiomycetes</taxon>
        <taxon>Eurotiomycetidae</taxon>
        <taxon>Eurotiales</taxon>
        <taxon>Aspergillaceae</taxon>
        <taxon>Penicillium</taxon>
    </lineage>
</organism>
<reference evidence="1" key="2">
    <citation type="journal article" date="2023" name="IMA Fungus">
        <title>Comparative genomic study of the Penicillium genus elucidates a diverse pangenome and 15 lateral gene transfer events.</title>
        <authorList>
            <person name="Petersen C."/>
            <person name="Sorensen T."/>
            <person name="Nielsen M.R."/>
            <person name="Sondergaard T.E."/>
            <person name="Sorensen J.L."/>
            <person name="Fitzpatrick D.A."/>
            <person name="Frisvad J.C."/>
            <person name="Nielsen K.L."/>
        </authorList>
    </citation>
    <scope>NUCLEOTIDE SEQUENCE</scope>
    <source>
        <strain evidence="1">IBT 20477</strain>
    </source>
</reference>
<keyword evidence="2" id="KW-1185">Reference proteome</keyword>
<protein>
    <submittedName>
        <fullName evidence="1">Uncharacterized protein</fullName>
    </submittedName>
</protein>
<reference evidence="1" key="1">
    <citation type="submission" date="2022-11" db="EMBL/GenBank/DDBJ databases">
        <authorList>
            <person name="Petersen C."/>
        </authorList>
    </citation>
    <scope>NUCLEOTIDE SEQUENCE</scope>
    <source>
        <strain evidence="1">IBT 20477</strain>
    </source>
</reference>
<sequence>MSHVQGLDSQPFESLELFRSAHYVDIWRSRKTLRIHGLNMGSLAYGRTRYSSDGILKLPI</sequence>
<accession>A0A9W9MYA7</accession>
<dbReference type="AlphaFoldDB" id="A0A9W9MYA7"/>
<name>A0A9W9MYA7_9EURO</name>
<proteinExistence type="predicted"/>